<keyword evidence="1" id="KW-0472">Membrane</keyword>
<keyword evidence="1" id="KW-1133">Transmembrane helix</keyword>
<sequence>MSLEEILNTHQYRIKLGLKAYLCSGINIITFIVCFFAFEGLVSFLVSYLVFSMFFYKFFFGLTRNGDQYSPFFIKQIGAFFKKMRFKSKHIENL</sequence>
<dbReference type="RefSeq" id="WP_065827195.1">
    <property type="nucleotide sequence ID" value="NZ_MAPE01000094.1"/>
</dbReference>
<gene>
    <name evidence="2" type="ORF">NCTC13156_01729</name>
</gene>
<feature type="transmembrane region" description="Helical" evidence="1">
    <location>
        <begin position="44"/>
        <end position="62"/>
    </location>
</feature>
<name>A0A377Q296_9HELI</name>
<proteinExistence type="predicted"/>
<reference evidence="2 3" key="1">
    <citation type="submission" date="2018-06" db="EMBL/GenBank/DDBJ databases">
        <authorList>
            <consortium name="Pathogen Informatics"/>
            <person name="Doyle S."/>
        </authorList>
    </citation>
    <scope>NUCLEOTIDE SEQUENCE [LARGE SCALE GENOMIC DNA]</scope>
    <source>
        <strain evidence="2 3">NCTC13156</strain>
    </source>
</reference>
<dbReference type="AlphaFoldDB" id="A0A377Q296"/>
<organism evidence="2 3">
    <name type="scientific">Helicobacter pullorum</name>
    <dbReference type="NCBI Taxonomy" id="35818"/>
    <lineage>
        <taxon>Bacteria</taxon>
        <taxon>Pseudomonadati</taxon>
        <taxon>Campylobacterota</taxon>
        <taxon>Epsilonproteobacteria</taxon>
        <taxon>Campylobacterales</taxon>
        <taxon>Helicobacteraceae</taxon>
        <taxon>Helicobacter</taxon>
    </lineage>
</organism>
<evidence type="ECO:0000313" key="2">
    <source>
        <dbReference type="EMBL" id="STQ88922.1"/>
    </source>
</evidence>
<accession>A0A377Q296</accession>
<evidence type="ECO:0000313" key="3">
    <source>
        <dbReference type="Proteomes" id="UP000255269"/>
    </source>
</evidence>
<dbReference type="Proteomes" id="UP000255269">
    <property type="component" value="Unassembled WGS sequence"/>
</dbReference>
<protein>
    <submittedName>
        <fullName evidence="2">Uncharacterized protein</fullName>
    </submittedName>
</protein>
<keyword evidence="1" id="KW-0812">Transmembrane</keyword>
<evidence type="ECO:0000256" key="1">
    <source>
        <dbReference type="SAM" id="Phobius"/>
    </source>
</evidence>
<feature type="transmembrane region" description="Helical" evidence="1">
    <location>
        <begin position="20"/>
        <end position="38"/>
    </location>
</feature>
<dbReference type="EMBL" id="UGJF01000002">
    <property type="protein sequence ID" value="STQ88922.1"/>
    <property type="molecule type" value="Genomic_DNA"/>
</dbReference>